<accession>A0A519BQJ6</accession>
<dbReference type="PANTHER" id="PTHR11178">
    <property type="entry name" value="IRON-SULFUR CLUSTER SCAFFOLD PROTEIN NFU-RELATED"/>
    <property type="match status" value="1"/>
</dbReference>
<comment type="similarity">
    <text evidence="1">Belongs to the NifU family.</text>
</comment>
<evidence type="ECO:0000259" key="2">
    <source>
        <dbReference type="Pfam" id="PF01106"/>
    </source>
</evidence>
<proteinExistence type="inferred from homology"/>
<dbReference type="InterPro" id="IPR001075">
    <property type="entry name" value="NIF_FeS_clus_asmbl_NifU_C"/>
</dbReference>
<dbReference type="GO" id="GO:0016226">
    <property type="term" value="P:iron-sulfur cluster assembly"/>
    <property type="evidence" value="ECO:0007669"/>
    <property type="project" value="InterPro"/>
</dbReference>
<dbReference type="EMBL" id="SGBB01000001">
    <property type="protein sequence ID" value="RZD19552.1"/>
    <property type="molecule type" value="Genomic_DNA"/>
</dbReference>
<name>A0A519BQJ6_9DELT</name>
<organism evidence="3 4">
    <name type="scientific">Candidatus Acididesulfobacter diazotrophicus</name>
    <dbReference type="NCBI Taxonomy" id="2597226"/>
    <lineage>
        <taxon>Bacteria</taxon>
        <taxon>Deltaproteobacteria</taxon>
        <taxon>Candidatus Acidulodesulfobacterales</taxon>
        <taxon>Candidatus Acididesulfobacter</taxon>
    </lineage>
</organism>
<dbReference type="Proteomes" id="UP000319296">
    <property type="component" value="Unassembled WGS sequence"/>
</dbReference>
<dbReference type="Pfam" id="PF01106">
    <property type="entry name" value="NifU"/>
    <property type="match status" value="1"/>
</dbReference>
<dbReference type="GO" id="GO:0005506">
    <property type="term" value="F:iron ion binding"/>
    <property type="evidence" value="ECO:0007669"/>
    <property type="project" value="InterPro"/>
</dbReference>
<dbReference type="GO" id="GO:0051536">
    <property type="term" value="F:iron-sulfur cluster binding"/>
    <property type="evidence" value="ECO:0007669"/>
    <property type="project" value="InterPro"/>
</dbReference>
<evidence type="ECO:0000313" key="3">
    <source>
        <dbReference type="EMBL" id="RZD19552.1"/>
    </source>
</evidence>
<gene>
    <name evidence="3" type="ORF">EVG15_01335</name>
</gene>
<evidence type="ECO:0000313" key="4">
    <source>
        <dbReference type="Proteomes" id="UP000319296"/>
    </source>
</evidence>
<dbReference type="SUPFAM" id="SSF117916">
    <property type="entry name" value="Fe-S cluster assembly (FSCA) domain-like"/>
    <property type="match status" value="1"/>
</dbReference>
<protein>
    <submittedName>
        <fullName evidence="3">NifU family protein</fullName>
    </submittedName>
</protein>
<dbReference type="AlphaFoldDB" id="A0A519BQJ6"/>
<dbReference type="PANTHER" id="PTHR11178:SF25">
    <property type="entry name" value="NIFU-LIKE PROTEIN 3, CHLOROPLASTIC"/>
    <property type="match status" value="1"/>
</dbReference>
<comment type="caution">
    <text evidence="3">The sequence shown here is derived from an EMBL/GenBank/DDBJ whole genome shotgun (WGS) entry which is preliminary data.</text>
</comment>
<feature type="domain" description="NIF system FeS cluster assembly NifU C-terminal" evidence="2">
    <location>
        <begin position="8"/>
        <end position="73"/>
    </location>
</feature>
<sequence length="77" mass="8299">MALDKIEVEKVLNEIRPSLQFDGGDVELVNILDDGTVNVRLQGACAGCMGSMMTLKGGIERVLKERIPGVKEVNAVN</sequence>
<dbReference type="InterPro" id="IPR034904">
    <property type="entry name" value="FSCA_dom_sf"/>
</dbReference>
<reference evidence="3 4" key="1">
    <citation type="journal article" date="2019" name="ISME J.">
        <title>Insights into ecological role of a new deltaproteobacterial order Candidatus Acidulodesulfobacterales by metagenomics and metatranscriptomics.</title>
        <authorList>
            <person name="Tan S."/>
            <person name="Liu J."/>
            <person name="Fang Y."/>
            <person name="Hedlund B.P."/>
            <person name="Lian Z.H."/>
            <person name="Huang L.Y."/>
            <person name="Li J.T."/>
            <person name="Huang L.N."/>
            <person name="Li W.J."/>
            <person name="Jiang H.C."/>
            <person name="Dong H.L."/>
            <person name="Shu W.S."/>
        </authorList>
    </citation>
    <scope>NUCLEOTIDE SEQUENCE [LARGE SCALE GENOMIC DNA]</scope>
    <source>
        <strain evidence="3">AP1</strain>
    </source>
</reference>
<evidence type="ECO:0000256" key="1">
    <source>
        <dbReference type="ARBA" id="ARBA00006420"/>
    </source>
</evidence>
<dbReference type="Gene3D" id="3.30.300.130">
    <property type="entry name" value="Fe-S cluster assembly (FSCA)"/>
    <property type="match status" value="1"/>
</dbReference>